<organism evidence="2 3">
    <name type="scientific">Streptosporangium saharense</name>
    <dbReference type="NCBI Taxonomy" id="1706840"/>
    <lineage>
        <taxon>Bacteria</taxon>
        <taxon>Bacillati</taxon>
        <taxon>Actinomycetota</taxon>
        <taxon>Actinomycetes</taxon>
        <taxon>Streptosporangiales</taxon>
        <taxon>Streptosporangiaceae</taxon>
        <taxon>Streptosporangium</taxon>
    </lineage>
</organism>
<dbReference type="SUPFAM" id="SSF52266">
    <property type="entry name" value="SGNH hydrolase"/>
    <property type="match status" value="1"/>
</dbReference>
<dbReference type="InterPro" id="IPR013830">
    <property type="entry name" value="SGNH_hydro"/>
</dbReference>
<dbReference type="Gene3D" id="3.40.50.1110">
    <property type="entry name" value="SGNH hydrolase"/>
    <property type="match status" value="1"/>
</dbReference>
<dbReference type="Proteomes" id="UP000552644">
    <property type="component" value="Unassembled WGS sequence"/>
</dbReference>
<evidence type="ECO:0000259" key="1">
    <source>
        <dbReference type="Pfam" id="PF13472"/>
    </source>
</evidence>
<reference evidence="2 3" key="1">
    <citation type="submission" date="2020-08" db="EMBL/GenBank/DDBJ databases">
        <title>Genomic Encyclopedia of Type Strains, Phase III (KMG-III): the genomes of soil and plant-associated and newly described type strains.</title>
        <authorList>
            <person name="Whitman W."/>
        </authorList>
    </citation>
    <scope>NUCLEOTIDE SEQUENCE [LARGE SCALE GENOMIC DNA]</scope>
    <source>
        <strain evidence="2 3">CECT 8840</strain>
    </source>
</reference>
<evidence type="ECO:0000313" key="3">
    <source>
        <dbReference type="Proteomes" id="UP000552644"/>
    </source>
</evidence>
<dbReference type="EMBL" id="JACHJP010000001">
    <property type="protein sequence ID" value="MBB4913492.1"/>
    <property type="molecule type" value="Genomic_DNA"/>
</dbReference>
<dbReference type="InterPro" id="IPR036514">
    <property type="entry name" value="SGNH_hydro_sf"/>
</dbReference>
<comment type="caution">
    <text evidence="2">The sequence shown here is derived from an EMBL/GenBank/DDBJ whole genome shotgun (WGS) entry which is preliminary data.</text>
</comment>
<protein>
    <submittedName>
        <fullName evidence="2">Lysophospholipase L1-like esterase</fullName>
    </submittedName>
</protein>
<dbReference type="PANTHER" id="PTHR30383">
    <property type="entry name" value="THIOESTERASE 1/PROTEASE 1/LYSOPHOSPHOLIPASE L1"/>
    <property type="match status" value="1"/>
</dbReference>
<dbReference type="CDD" id="cd00229">
    <property type="entry name" value="SGNH_hydrolase"/>
    <property type="match status" value="1"/>
</dbReference>
<proteinExistence type="predicted"/>
<keyword evidence="3" id="KW-1185">Reference proteome</keyword>
<accession>A0A7W7QH39</accession>
<name>A0A7W7QH39_9ACTN</name>
<sequence length="280" mass="29651">MSPPDKSDMTTDDPHPRRTARTALLLLIVLLGLTLDLPTTAPVRATAVSRTVVKEKQEKNVVRTVVGLGDSVPAGSACDCDPYVSLVGDALATRQGTGVATENLAAAGLTTRGLLDQLDDDTTRRTLLAADLTIITIGANDFDSGTVTDDACGPGNDLACYHDDLVRLRANMDAILARVRALRPRRETRVLVTGYWNVFMDGAMARAEGTAYVTNSDSLTRAVNATLAASADAAGARYVDLYTPFKNGGDDTALLAEDGDHPAATGHRLIAREVLSAIFR</sequence>
<feature type="domain" description="SGNH hydrolase-type esterase" evidence="1">
    <location>
        <begin position="68"/>
        <end position="269"/>
    </location>
</feature>
<dbReference type="Pfam" id="PF13472">
    <property type="entry name" value="Lipase_GDSL_2"/>
    <property type="match status" value="1"/>
</dbReference>
<dbReference type="AlphaFoldDB" id="A0A7W7QH39"/>
<dbReference type="InterPro" id="IPR051532">
    <property type="entry name" value="Ester_Hydrolysis_Enzymes"/>
</dbReference>
<dbReference type="PANTHER" id="PTHR30383:SF5">
    <property type="entry name" value="SGNH HYDROLASE-TYPE ESTERASE DOMAIN-CONTAINING PROTEIN"/>
    <property type="match status" value="1"/>
</dbReference>
<evidence type="ECO:0000313" key="2">
    <source>
        <dbReference type="EMBL" id="MBB4913492.1"/>
    </source>
</evidence>
<dbReference type="RefSeq" id="WP_184712262.1">
    <property type="nucleotide sequence ID" value="NZ_JACHJP010000001.1"/>
</dbReference>
<gene>
    <name evidence="2" type="ORF">FHS44_000564</name>
</gene>
<dbReference type="GO" id="GO:0004622">
    <property type="term" value="F:phosphatidylcholine lysophospholipase activity"/>
    <property type="evidence" value="ECO:0007669"/>
    <property type="project" value="TreeGrafter"/>
</dbReference>